<dbReference type="Gene3D" id="3.40.50.300">
    <property type="entry name" value="P-loop containing nucleotide triphosphate hydrolases"/>
    <property type="match status" value="1"/>
</dbReference>
<keyword evidence="1" id="KW-0963">Cytoplasm</keyword>
<dbReference type="Gene3D" id="1.10.1750.10">
    <property type="match status" value="1"/>
</dbReference>
<feature type="domain" description="Chromosomal replication initiator DnaA C-terminal" evidence="9">
    <location>
        <begin position="373"/>
        <end position="441"/>
    </location>
</feature>
<dbReference type="InterPro" id="IPR038454">
    <property type="entry name" value="DnaA_N_sf"/>
</dbReference>
<keyword evidence="5" id="KW-0446">Lipid-binding</keyword>
<dbReference type="PANTHER" id="PTHR30050">
    <property type="entry name" value="CHROMOSOMAL REPLICATION INITIATOR PROTEIN DNAA"/>
    <property type="match status" value="1"/>
</dbReference>
<dbReference type="PANTHER" id="PTHR30050:SF2">
    <property type="entry name" value="CHROMOSOMAL REPLICATION INITIATOR PROTEIN DNAA"/>
    <property type="match status" value="1"/>
</dbReference>
<evidence type="ECO:0000256" key="3">
    <source>
        <dbReference type="ARBA" id="ARBA00022741"/>
    </source>
</evidence>
<dbReference type="Pfam" id="PF00308">
    <property type="entry name" value="Bac_DnaA"/>
    <property type="match status" value="1"/>
</dbReference>
<dbReference type="Gene3D" id="3.30.300.180">
    <property type="match status" value="1"/>
</dbReference>
<sequence length="474" mass="53095">MKTIWSQIQARLREILPEAEYSVWIATLDGEVQYRNEIPCLVLYARNTHIAKYLRKYSVFFQEAAAKVLEIENSALIDVAYEALNADVAVIKPFSSEDVAKSIATAPAMLATGSNSQLLLPFQYTYEQPFEFKYSFDDFVVGPSNKLAVAAAENIITDNALTNMLFLSSCSGLGKTHLIQAVGMAMQEKTKNSALNVVYLTAETFTSQFVQASFSKDFDNFKKRFAGCNLLLLEDVHFFQGKDKTQEMLLSIIKSIHSRGGKVVLTSSFAPKEIAGLDSYLASQFHSGFVASIEKPEMETRFHILVEKSKKLGLILPGHIAELMAKRIDADVRMLESCLQNVVFRAKVLGTEITEDIVYDVIQQVSQTEPSFDLPSIVDMVCKGFGVTRQQLESNSRCQNYVLARNLAFYLLRKHTDMTLEEIGHGFNRRHSTVIKGISSLEEEVSKESPVGRQLNDLIEKIEKNCGQNKKSSK</sequence>
<dbReference type="Proteomes" id="UP001058120">
    <property type="component" value="Chromosome"/>
</dbReference>
<comment type="similarity">
    <text evidence="8">Belongs to the DnaA family.</text>
</comment>
<dbReference type="SUPFAM" id="SSF52540">
    <property type="entry name" value="P-loop containing nucleoside triphosphate hydrolases"/>
    <property type="match status" value="1"/>
</dbReference>
<dbReference type="InterPro" id="IPR018312">
    <property type="entry name" value="Chromosome_initiator_DnaA_CS"/>
</dbReference>
<evidence type="ECO:0000256" key="7">
    <source>
        <dbReference type="RuleBase" id="RU000577"/>
    </source>
</evidence>
<evidence type="ECO:0000256" key="5">
    <source>
        <dbReference type="ARBA" id="ARBA00023121"/>
    </source>
</evidence>
<proteinExistence type="inferred from homology"/>
<dbReference type="InterPro" id="IPR013159">
    <property type="entry name" value="DnaA_C"/>
</dbReference>
<dbReference type="InterPro" id="IPR027417">
    <property type="entry name" value="P-loop_NTPase"/>
</dbReference>
<dbReference type="EMBL" id="CP065938">
    <property type="protein sequence ID" value="UWX06589.1"/>
    <property type="molecule type" value="Genomic_DNA"/>
</dbReference>
<keyword evidence="11" id="KW-1185">Reference proteome</keyword>
<keyword evidence="3 7" id="KW-0547">Nucleotide-binding</keyword>
<evidence type="ECO:0000256" key="2">
    <source>
        <dbReference type="ARBA" id="ARBA00022705"/>
    </source>
</evidence>
<keyword evidence="2 7" id="KW-0235">DNA replication</keyword>
<comment type="function">
    <text evidence="7">Plays an essential role in the initiation and regulation of chromosomal replication. ATP-DnaA binds to the origin of replication (oriC) to initiate formation of the DNA replication initiation complex once per cell cycle. Binds the DnaA box (a 9 base pair repeat at the origin) and separates the double-stranded (ds)DNA. Forms a right-handed helical filament on oriC DNA; dsDNA binds to the exterior of the filament while single-stranded (ss)DNA is stabiized in the filament's interior. The ATP-DnaA-oriC complex binds and stabilizes one strand of the AT-rich DNA unwinding element (DUE), permitting loading of DNA polymerase. After initiation quickly degrades to an ADP-DnaA complex that is not apt for DNA replication. Binds acidic phospholipids.</text>
</comment>
<dbReference type="InterPro" id="IPR013317">
    <property type="entry name" value="DnaA_dom"/>
</dbReference>
<dbReference type="InterPro" id="IPR020591">
    <property type="entry name" value="Chromosome_initiator_DnaA-like"/>
</dbReference>
<accession>A0ABY5Y310</accession>
<keyword evidence="4 7" id="KW-0067">ATP-binding</keyword>
<dbReference type="Gene3D" id="1.10.8.60">
    <property type="match status" value="1"/>
</dbReference>
<evidence type="ECO:0000256" key="8">
    <source>
        <dbReference type="RuleBase" id="RU004227"/>
    </source>
</evidence>
<evidence type="ECO:0000313" key="11">
    <source>
        <dbReference type="Proteomes" id="UP001058120"/>
    </source>
</evidence>
<dbReference type="GO" id="GO:0005524">
    <property type="term" value="F:ATP binding"/>
    <property type="evidence" value="ECO:0007669"/>
    <property type="project" value="UniProtKB-KW"/>
</dbReference>
<reference evidence="10" key="1">
    <citation type="submission" date="2020-12" db="EMBL/GenBank/DDBJ databases">
        <title>Taurinivorans muris gen. nov., sp. nov., fundamental and realized metabolic niche of a ubiquitous sulfidogenic bacterium in the murine intestine.</title>
        <authorList>
            <person name="Ye H."/>
            <person name="Hanson B.T."/>
            <person name="Loy A."/>
        </authorList>
    </citation>
    <scope>NUCLEOTIDE SEQUENCE</scope>
    <source>
        <strain evidence="10">LT0009</strain>
    </source>
</reference>
<evidence type="ECO:0000313" key="10">
    <source>
        <dbReference type="EMBL" id="UWX06589.1"/>
    </source>
</evidence>
<dbReference type="CDD" id="cd06571">
    <property type="entry name" value="Bac_DnaA_C"/>
    <property type="match status" value="1"/>
</dbReference>
<dbReference type="PROSITE" id="PS01008">
    <property type="entry name" value="DNAA"/>
    <property type="match status" value="1"/>
</dbReference>
<gene>
    <name evidence="10" type="ORF">JBF11_04595</name>
</gene>
<name>A0ABY5Y310_9BACT</name>
<evidence type="ECO:0000256" key="4">
    <source>
        <dbReference type="ARBA" id="ARBA00022840"/>
    </source>
</evidence>
<dbReference type="Pfam" id="PF08299">
    <property type="entry name" value="Bac_DnaA_C"/>
    <property type="match status" value="1"/>
</dbReference>
<evidence type="ECO:0000256" key="6">
    <source>
        <dbReference type="ARBA" id="ARBA00023125"/>
    </source>
</evidence>
<dbReference type="SUPFAM" id="SSF48295">
    <property type="entry name" value="TrpR-like"/>
    <property type="match status" value="1"/>
</dbReference>
<dbReference type="RefSeq" id="WP_334316199.1">
    <property type="nucleotide sequence ID" value="NZ_CP065938.1"/>
</dbReference>
<evidence type="ECO:0000259" key="9">
    <source>
        <dbReference type="SMART" id="SM00760"/>
    </source>
</evidence>
<dbReference type="PRINTS" id="PR00051">
    <property type="entry name" value="DNAA"/>
</dbReference>
<dbReference type="InterPro" id="IPR010921">
    <property type="entry name" value="Trp_repressor/repl_initiator"/>
</dbReference>
<dbReference type="SMART" id="SM00760">
    <property type="entry name" value="Bac_DnaA_C"/>
    <property type="match status" value="1"/>
</dbReference>
<protein>
    <recommendedName>
        <fullName evidence="7">Chromosomal replication initiator protein DnaA</fullName>
    </recommendedName>
</protein>
<keyword evidence="6 7" id="KW-0238">DNA-binding</keyword>
<organism evidence="10 11">
    <name type="scientific">Taurinivorans muris</name>
    <dbReference type="NCBI Taxonomy" id="2787751"/>
    <lineage>
        <taxon>Bacteria</taxon>
        <taxon>Pseudomonadati</taxon>
        <taxon>Thermodesulfobacteriota</taxon>
        <taxon>Desulfovibrionia</taxon>
        <taxon>Desulfovibrionales</taxon>
        <taxon>Desulfovibrionaceae</taxon>
        <taxon>Taurinivorans</taxon>
    </lineage>
</organism>
<evidence type="ECO:0000256" key="1">
    <source>
        <dbReference type="ARBA" id="ARBA00022490"/>
    </source>
</evidence>